<keyword evidence="4" id="KW-1185">Reference proteome</keyword>
<dbReference type="PANTHER" id="PTHR30336">
    <property type="entry name" value="INNER MEMBRANE PROTEIN, PROBABLE PERMEASE"/>
    <property type="match status" value="1"/>
</dbReference>
<dbReference type="GO" id="GO:0005886">
    <property type="term" value="C:plasma membrane"/>
    <property type="evidence" value="ECO:0007669"/>
    <property type="project" value="TreeGrafter"/>
</dbReference>
<gene>
    <name evidence="3" type="ORF">HQ945_06640</name>
</gene>
<evidence type="ECO:0000256" key="1">
    <source>
        <dbReference type="SAM" id="Phobius"/>
    </source>
</evidence>
<sequence>MTAVNAHSVTVSDERVRRLPLREYLFPAIGLVAVLTVLSVLSLPLLAQKFLTIQDQPAKVDVIVVLGGDGPARAKLAASLWLGKFAPRVLISGDGDCYWIKTAMVERGVDEKAIDVECQSGTTWENALYSAPYVKRMGARSGIVVTSWYASRRAITSFHAASPDVHWLSVPVTNLQPLWKLAIGTDTYLQKEFPKLIWYTVRGWLGLNSTFVPAPFPSREVRA</sequence>
<evidence type="ECO:0000313" key="3">
    <source>
        <dbReference type="EMBL" id="NTS30925.1"/>
    </source>
</evidence>
<keyword evidence="1" id="KW-1133">Transmembrane helix</keyword>
<dbReference type="Pfam" id="PF02698">
    <property type="entry name" value="DUF218"/>
    <property type="match status" value="1"/>
</dbReference>
<accession>A0A849VL67</accession>
<feature type="domain" description="DUF218" evidence="2">
    <location>
        <begin position="61"/>
        <end position="180"/>
    </location>
</feature>
<dbReference type="EMBL" id="JABUMX010000001">
    <property type="protein sequence ID" value="NTS30925.1"/>
    <property type="molecule type" value="Genomic_DNA"/>
</dbReference>
<dbReference type="RefSeq" id="WP_174207824.1">
    <property type="nucleotide sequence ID" value="NZ_JABUMX010000001.1"/>
</dbReference>
<dbReference type="PANTHER" id="PTHR30336:SF4">
    <property type="entry name" value="ENVELOPE BIOGENESIS FACTOR ELYC"/>
    <property type="match status" value="1"/>
</dbReference>
<dbReference type="CDD" id="cd06259">
    <property type="entry name" value="YdcF-like"/>
    <property type="match status" value="1"/>
</dbReference>
<dbReference type="GO" id="GO:0043164">
    <property type="term" value="P:Gram-negative-bacterium-type cell wall biogenesis"/>
    <property type="evidence" value="ECO:0007669"/>
    <property type="project" value="TreeGrafter"/>
</dbReference>
<feature type="transmembrane region" description="Helical" evidence="1">
    <location>
        <begin position="24"/>
        <end position="47"/>
    </location>
</feature>
<dbReference type="Proteomes" id="UP000550508">
    <property type="component" value="Unassembled WGS sequence"/>
</dbReference>
<dbReference type="AlphaFoldDB" id="A0A849VL67"/>
<evidence type="ECO:0000259" key="2">
    <source>
        <dbReference type="Pfam" id="PF02698"/>
    </source>
</evidence>
<evidence type="ECO:0000313" key="4">
    <source>
        <dbReference type="Proteomes" id="UP000550508"/>
    </source>
</evidence>
<protein>
    <submittedName>
        <fullName evidence="3">YdcF family protein</fullName>
    </submittedName>
</protein>
<dbReference type="InterPro" id="IPR003848">
    <property type="entry name" value="DUF218"/>
</dbReference>
<keyword evidence="1" id="KW-0812">Transmembrane</keyword>
<dbReference type="Gene3D" id="3.40.50.620">
    <property type="entry name" value="HUPs"/>
    <property type="match status" value="1"/>
</dbReference>
<proteinExistence type="predicted"/>
<dbReference type="GO" id="GO:0000270">
    <property type="term" value="P:peptidoglycan metabolic process"/>
    <property type="evidence" value="ECO:0007669"/>
    <property type="project" value="TreeGrafter"/>
</dbReference>
<reference evidence="3 4" key="1">
    <citation type="submission" date="2020-05" db="EMBL/GenBank/DDBJ databases">
        <authorList>
            <person name="Kim M.K."/>
        </authorList>
    </citation>
    <scope>NUCLEOTIDE SEQUENCE [LARGE SCALE GENOMIC DNA]</scope>
    <source>
        <strain evidence="3 4">BT25</strain>
    </source>
</reference>
<dbReference type="InterPro" id="IPR014729">
    <property type="entry name" value="Rossmann-like_a/b/a_fold"/>
</dbReference>
<comment type="caution">
    <text evidence="3">The sequence shown here is derived from an EMBL/GenBank/DDBJ whole genome shotgun (WGS) entry which is preliminary data.</text>
</comment>
<keyword evidence="1" id="KW-0472">Membrane</keyword>
<dbReference type="InterPro" id="IPR051599">
    <property type="entry name" value="Cell_Envelope_Assoc"/>
</dbReference>
<name>A0A849VL67_9HYPH</name>
<organism evidence="3 4">
    <name type="scientific">Phyllobacterium pellucidum</name>
    <dbReference type="NCBI Taxonomy" id="2740464"/>
    <lineage>
        <taxon>Bacteria</taxon>
        <taxon>Pseudomonadati</taxon>
        <taxon>Pseudomonadota</taxon>
        <taxon>Alphaproteobacteria</taxon>
        <taxon>Hyphomicrobiales</taxon>
        <taxon>Phyllobacteriaceae</taxon>
        <taxon>Phyllobacterium</taxon>
    </lineage>
</organism>